<proteinExistence type="predicted"/>
<protein>
    <submittedName>
        <fullName evidence="1">Uncharacterized protein</fullName>
    </submittedName>
</protein>
<reference evidence="1" key="2">
    <citation type="journal article" date="2015" name="Data Brief">
        <title>Shoot transcriptome of the giant reed, Arundo donax.</title>
        <authorList>
            <person name="Barrero R.A."/>
            <person name="Guerrero F.D."/>
            <person name="Moolhuijzen P."/>
            <person name="Goolsby J.A."/>
            <person name="Tidwell J."/>
            <person name="Bellgard S.E."/>
            <person name="Bellgard M.I."/>
        </authorList>
    </citation>
    <scope>NUCLEOTIDE SEQUENCE</scope>
    <source>
        <tissue evidence="1">Shoot tissue taken approximately 20 cm above the soil surface</tissue>
    </source>
</reference>
<reference evidence="1" key="1">
    <citation type="submission" date="2014-09" db="EMBL/GenBank/DDBJ databases">
        <authorList>
            <person name="Magalhaes I.L.F."/>
            <person name="Oliveira U."/>
            <person name="Santos F.R."/>
            <person name="Vidigal T.H.D.A."/>
            <person name="Brescovit A.D."/>
            <person name="Santos A.J."/>
        </authorList>
    </citation>
    <scope>NUCLEOTIDE SEQUENCE</scope>
    <source>
        <tissue evidence="1">Shoot tissue taken approximately 20 cm above the soil surface</tissue>
    </source>
</reference>
<evidence type="ECO:0000313" key="1">
    <source>
        <dbReference type="EMBL" id="JAD36466.1"/>
    </source>
</evidence>
<sequence>MCYVRIIVAFTAFTRLLPHWCSA</sequence>
<accession>A0A0A8ZCC8</accession>
<organism evidence="1">
    <name type="scientific">Arundo donax</name>
    <name type="common">Giant reed</name>
    <name type="synonym">Donax arundinaceus</name>
    <dbReference type="NCBI Taxonomy" id="35708"/>
    <lineage>
        <taxon>Eukaryota</taxon>
        <taxon>Viridiplantae</taxon>
        <taxon>Streptophyta</taxon>
        <taxon>Embryophyta</taxon>
        <taxon>Tracheophyta</taxon>
        <taxon>Spermatophyta</taxon>
        <taxon>Magnoliopsida</taxon>
        <taxon>Liliopsida</taxon>
        <taxon>Poales</taxon>
        <taxon>Poaceae</taxon>
        <taxon>PACMAD clade</taxon>
        <taxon>Arundinoideae</taxon>
        <taxon>Arundineae</taxon>
        <taxon>Arundo</taxon>
    </lineage>
</organism>
<name>A0A0A8ZCC8_ARUDO</name>
<dbReference type="EMBL" id="GBRH01261429">
    <property type="protein sequence ID" value="JAD36466.1"/>
    <property type="molecule type" value="Transcribed_RNA"/>
</dbReference>
<dbReference type="AlphaFoldDB" id="A0A0A8ZCC8"/>